<reference evidence="1" key="1">
    <citation type="journal article" date="2021" name="New Phytol.">
        <title>Evolutionary innovations through gain and loss of genes in the ectomycorrhizal Boletales.</title>
        <authorList>
            <person name="Wu G."/>
            <person name="Miyauchi S."/>
            <person name="Morin E."/>
            <person name="Kuo A."/>
            <person name="Drula E."/>
            <person name="Varga T."/>
            <person name="Kohler A."/>
            <person name="Feng B."/>
            <person name="Cao Y."/>
            <person name="Lipzen A."/>
            <person name="Daum C."/>
            <person name="Hundley H."/>
            <person name="Pangilinan J."/>
            <person name="Johnson J."/>
            <person name="Barry K."/>
            <person name="LaButti K."/>
            <person name="Ng V."/>
            <person name="Ahrendt S."/>
            <person name="Min B."/>
            <person name="Choi I.G."/>
            <person name="Park H."/>
            <person name="Plett J.M."/>
            <person name="Magnuson J."/>
            <person name="Spatafora J.W."/>
            <person name="Nagy L.G."/>
            <person name="Henrissat B."/>
            <person name="Grigoriev I.V."/>
            <person name="Yang Z.L."/>
            <person name="Xu J."/>
            <person name="Martin F.M."/>
        </authorList>
    </citation>
    <scope>NUCLEOTIDE SEQUENCE</scope>
    <source>
        <strain evidence="1">ATCC 28755</strain>
    </source>
</reference>
<gene>
    <name evidence="1" type="ORF">BJ138DRAFT_1144506</name>
</gene>
<accession>A0ACB8ALA1</accession>
<dbReference type="EMBL" id="MU267618">
    <property type="protein sequence ID" value="KAH7914156.1"/>
    <property type="molecule type" value="Genomic_DNA"/>
</dbReference>
<name>A0ACB8ALA1_9AGAM</name>
<sequence>MSLDHRLPEYNALIFDIGDVLFSWSPATKTSISPKTLRKILSSPTWFDYERGRISQEDCYSRVGAEFSIEPTEIARAFEQARDSLQSNEDLISVICQLKARSHGKLRVFAMSNISQPDYEVLRTKPADWSIFDEVFTSAAAGERKPNLGFYKLVLSKTGIDPRRAIFVDDKLENVLSARSLGLHGIVFDDPLKVIRALRNLLGDPVQRGQDYLCENAKKLDSITNNGVTLRENFAQLLILEATRDKNLVTLTDSPRTWNFFQGKPLLTTDEFPFDLDTTSLGLTVTNCPTAVANSVMDEMLEYIDDDGIIQTYFDHRRPRFDPVVCVNALTLFYTHGRGHQLTRTLHWVREVLLHRAYLDGTRYYATPECFLYFLGRLLETISDEYLHAFLKPLLRERVAERVGADGDALALSMRVMLCTQLGLKNEVDLRALLPLQCEDGGWEIGWIYKYGSSGINIGNRGLTTALAMKAIQTATQPSPAARSRSPTHPISMSPPKRFLHRKSESSASDMRPRTLLDPYPTANTSPTSSIKRPFRWFWETGKFSGKLSVEAGF</sequence>
<proteinExistence type="predicted"/>
<comment type="caution">
    <text evidence="1">The sequence shown here is derived from an EMBL/GenBank/DDBJ whole genome shotgun (WGS) entry which is preliminary data.</text>
</comment>
<evidence type="ECO:0000313" key="2">
    <source>
        <dbReference type="Proteomes" id="UP000790377"/>
    </source>
</evidence>
<protein>
    <submittedName>
        <fullName evidence="1">Haloacid dehalogenase-like hydrolase-domain-containing protein</fullName>
    </submittedName>
</protein>
<organism evidence="1 2">
    <name type="scientific">Hygrophoropsis aurantiaca</name>
    <dbReference type="NCBI Taxonomy" id="72124"/>
    <lineage>
        <taxon>Eukaryota</taxon>
        <taxon>Fungi</taxon>
        <taxon>Dikarya</taxon>
        <taxon>Basidiomycota</taxon>
        <taxon>Agaricomycotina</taxon>
        <taxon>Agaricomycetes</taxon>
        <taxon>Agaricomycetidae</taxon>
        <taxon>Boletales</taxon>
        <taxon>Coniophorineae</taxon>
        <taxon>Hygrophoropsidaceae</taxon>
        <taxon>Hygrophoropsis</taxon>
    </lineage>
</organism>
<keyword evidence="2" id="KW-1185">Reference proteome</keyword>
<dbReference type="Proteomes" id="UP000790377">
    <property type="component" value="Unassembled WGS sequence"/>
</dbReference>
<evidence type="ECO:0000313" key="1">
    <source>
        <dbReference type="EMBL" id="KAH7914156.1"/>
    </source>
</evidence>